<dbReference type="SUPFAM" id="SSF160219">
    <property type="entry name" value="AMPKBI-like"/>
    <property type="match status" value="1"/>
</dbReference>
<dbReference type="FunFam" id="2.60.40.10:FF:000562">
    <property type="entry name" value="Snf1 kinase complex beta-subunit Gal83"/>
    <property type="match status" value="1"/>
</dbReference>
<dbReference type="InterPro" id="IPR013783">
    <property type="entry name" value="Ig-like_fold"/>
</dbReference>
<keyword evidence="8" id="KW-1185">Reference proteome</keyword>
<accession>A0A8H7PSN2</accession>
<dbReference type="CDD" id="cd02859">
    <property type="entry name" value="E_set_AMPKbeta_like_N"/>
    <property type="match status" value="1"/>
</dbReference>
<dbReference type="PANTHER" id="PTHR10343:SF84">
    <property type="entry name" value="5'-AMP-ACTIVATED PROTEIN KINASE SUBUNIT BETA-1"/>
    <property type="match status" value="1"/>
</dbReference>
<gene>
    <name evidence="7" type="ORF">INT43_002020</name>
</gene>
<feature type="compositionally biased region" description="Polar residues" evidence="4">
    <location>
        <begin position="1"/>
        <end position="16"/>
    </location>
</feature>
<dbReference type="Proteomes" id="UP000654370">
    <property type="component" value="Unassembled WGS sequence"/>
</dbReference>
<evidence type="ECO:0000259" key="6">
    <source>
        <dbReference type="SMART" id="SM01010"/>
    </source>
</evidence>
<dbReference type="InterPro" id="IPR006828">
    <property type="entry name" value="ASC_dom"/>
</dbReference>
<dbReference type="SUPFAM" id="SSF81296">
    <property type="entry name" value="E set domains"/>
    <property type="match status" value="1"/>
</dbReference>
<name>A0A8H7PSN2_MORIS</name>
<dbReference type="GO" id="GO:0005634">
    <property type="term" value="C:nucleus"/>
    <property type="evidence" value="ECO:0007669"/>
    <property type="project" value="TreeGrafter"/>
</dbReference>
<dbReference type="GO" id="GO:0019901">
    <property type="term" value="F:protein kinase binding"/>
    <property type="evidence" value="ECO:0007669"/>
    <property type="project" value="TreeGrafter"/>
</dbReference>
<comment type="subcellular location">
    <subcellularLocation>
        <location evidence="1">Cytoplasm</location>
    </subcellularLocation>
</comment>
<keyword evidence="3" id="KW-0963">Cytoplasm</keyword>
<dbReference type="GO" id="GO:0031588">
    <property type="term" value="C:nucleotide-activated protein kinase complex"/>
    <property type="evidence" value="ECO:0007669"/>
    <property type="project" value="TreeGrafter"/>
</dbReference>
<dbReference type="SMART" id="SM01010">
    <property type="entry name" value="AMPKBI"/>
    <property type="match status" value="1"/>
</dbReference>
<feature type="compositionally biased region" description="Polar residues" evidence="4">
    <location>
        <begin position="95"/>
        <end position="109"/>
    </location>
</feature>
<dbReference type="AlphaFoldDB" id="A0A8H7PSN2"/>
<protein>
    <recommendedName>
        <fullName evidence="6">Association with the SNF1 complex (ASC) domain-containing protein</fullName>
    </recommendedName>
</protein>
<dbReference type="GO" id="GO:0007165">
    <property type="term" value="P:signal transduction"/>
    <property type="evidence" value="ECO:0007669"/>
    <property type="project" value="UniProtKB-ARBA"/>
</dbReference>
<proteinExistence type="inferred from homology"/>
<dbReference type="InterPro" id="IPR037256">
    <property type="entry name" value="ASC_dom_sf"/>
</dbReference>
<feature type="transmembrane region" description="Helical" evidence="5">
    <location>
        <begin position="401"/>
        <end position="427"/>
    </location>
</feature>
<feature type="region of interest" description="Disordered" evidence="4">
    <location>
        <begin position="1"/>
        <end position="56"/>
    </location>
</feature>
<dbReference type="Gene3D" id="6.20.250.60">
    <property type="match status" value="1"/>
</dbReference>
<reference evidence="7" key="1">
    <citation type="submission" date="2020-12" db="EMBL/GenBank/DDBJ databases">
        <title>Metabolic potential, ecology and presence of endohyphal bacteria is reflected in genomic diversity of Mucoromycotina.</title>
        <authorList>
            <person name="Muszewska A."/>
            <person name="Okrasinska A."/>
            <person name="Steczkiewicz K."/>
            <person name="Drgas O."/>
            <person name="Orlowska M."/>
            <person name="Perlinska-Lenart U."/>
            <person name="Aleksandrzak-Piekarczyk T."/>
            <person name="Szatraj K."/>
            <person name="Zielenkiewicz U."/>
            <person name="Pilsyk S."/>
            <person name="Malc E."/>
            <person name="Mieczkowski P."/>
            <person name="Kruszewska J.S."/>
            <person name="Biernat P."/>
            <person name="Pawlowska J."/>
        </authorList>
    </citation>
    <scope>NUCLEOTIDE SEQUENCE</scope>
    <source>
        <strain evidence="7">WA0000067209</strain>
    </source>
</reference>
<dbReference type="Pfam" id="PF16561">
    <property type="entry name" value="AMPK1_CBM"/>
    <property type="match status" value="1"/>
</dbReference>
<dbReference type="Gene3D" id="2.60.40.10">
    <property type="entry name" value="Immunoglobulins"/>
    <property type="match status" value="1"/>
</dbReference>
<evidence type="ECO:0000256" key="3">
    <source>
        <dbReference type="ARBA" id="ARBA00022490"/>
    </source>
</evidence>
<feature type="compositionally biased region" description="Polar residues" evidence="4">
    <location>
        <begin position="38"/>
        <end position="48"/>
    </location>
</feature>
<dbReference type="OrthoDB" id="531008at2759"/>
<keyword evidence="5" id="KW-0472">Membrane</keyword>
<dbReference type="Pfam" id="PF04739">
    <property type="entry name" value="AMPKBI"/>
    <property type="match status" value="1"/>
</dbReference>
<keyword evidence="5" id="KW-0812">Transmembrane</keyword>
<feature type="compositionally biased region" description="Basic and acidic residues" evidence="4">
    <location>
        <begin position="113"/>
        <end position="137"/>
    </location>
</feature>
<evidence type="ECO:0000256" key="2">
    <source>
        <dbReference type="ARBA" id="ARBA00010926"/>
    </source>
</evidence>
<evidence type="ECO:0000313" key="7">
    <source>
        <dbReference type="EMBL" id="KAG2179170.1"/>
    </source>
</evidence>
<organism evidence="7 8">
    <name type="scientific">Mortierella isabellina</name>
    <name type="common">Filamentous fungus</name>
    <name type="synonym">Umbelopsis isabellina</name>
    <dbReference type="NCBI Taxonomy" id="91625"/>
    <lineage>
        <taxon>Eukaryota</taxon>
        <taxon>Fungi</taxon>
        <taxon>Fungi incertae sedis</taxon>
        <taxon>Mucoromycota</taxon>
        <taxon>Mucoromycotina</taxon>
        <taxon>Umbelopsidomycetes</taxon>
        <taxon>Umbelopsidales</taxon>
        <taxon>Umbelopsidaceae</taxon>
        <taxon>Umbelopsis</taxon>
    </lineage>
</organism>
<evidence type="ECO:0000313" key="8">
    <source>
        <dbReference type="Proteomes" id="UP000654370"/>
    </source>
</evidence>
<dbReference type="InterPro" id="IPR032640">
    <property type="entry name" value="AMPK1_CBM"/>
</dbReference>
<keyword evidence="5" id="KW-1133">Transmembrane helix</keyword>
<evidence type="ECO:0000256" key="5">
    <source>
        <dbReference type="SAM" id="Phobius"/>
    </source>
</evidence>
<evidence type="ECO:0000256" key="1">
    <source>
        <dbReference type="ARBA" id="ARBA00004496"/>
    </source>
</evidence>
<comment type="similarity">
    <text evidence="2">Belongs to the 5'-AMP-activated protein kinase beta subunit family.</text>
</comment>
<comment type="caution">
    <text evidence="7">The sequence shown here is derived from an EMBL/GenBank/DDBJ whole genome shotgun (WGS) entry which is preliminary data.</text>
</comment>
<dbReference type="GO" id="GO:0005737">
    <property type="term" value="C:cytoplasm"/>
    <property type="evidence" value="ECO:0007669"/>
    <property type="project" value="UniProtKB-SubCell"/>
</dbReference>
<feature type="domain" description="Association with the SNF1 complex (ASC)" evidence="6">
    <location>
        <begin position="303"/>
        <end position="407"/>
    </location>
</feature>
<sequence length="438" mass="48220">MGNSTSAEHHQSSFYSDNEHTGSFPGVRSGYQGGLPTVNITKPNVNASDNRDIHYSDPYLKNHARRLRQDIDSENSSPFVGSPLSPPDESRFRSEGTSVQSEASSSTVATADKLSDRLESMDFEDGKVSKTQGDTRRMASGTHHRSDSIKGPYYRARGQSIGRDSESGADEDDNRIRRRPSNLALEVDRGSANNSVPTIITWTQGGKSVYVTGTFNGWKQKIHLVKSSQDFAAVLELPPGTHRLKFIVDDEWKCSNDLETATDPDGNLVNYIEVDDGFDDDLDEFGERRSDLDEHHLGAVSLSSTPPGTYSADIPQYLQDLAKQSPEAAALSAQQQQLTQPPGLPPHLEKVMLNSQAVSDEDNSVLPVPNHVNLNHLYACSIKDGVMALAATSRYRKKVRFLMIVAIRISSALSPISITFCIVAYTYHSHLVCHHHVL</sequence>
<dbReference type="InterPro" id="IPR014756">
    <property type="entry name" value="Ig_E-set"/>
</dbReference>
<dbReference type="PANTHER" id="PTHR10343">
    <property type="entry name" value="5'-AMP-ACTIVATED PROTEIN KINASE , BETA SUBUNIT"/>
    <property type="match status" value="1"/>
</dbReference>
<evidence type="ECO:0000256" key="4">
    <source>
        <dbReference type="SAM" id="MobiDB-lite"/>
    </source>
</evidence>
<dbReference type="InterPro" id="IPR050827">
    <property type="entry name" value="CRP1_MDG1_kinase"/>
</dbReference>
<dbReference type="EMBL" id="JAEPQZ010000007">
    <property type="protein sequence ID" value="KAG2179170.1"/>
    <property type="molecule type" value="Genomic_DNA"/>
</dbReference>
<feature type="region of interest" description="Disordered" evidence="4">
    <location>
        <begin position="71"/>
        <end position="183"/>
    </location>
</feature>